<reference evidence="2" key="1">
    <citation type="submission" date="2024-03" db="EMBL/GenBank/DDBJ databases">
        <title>Complete genome sequence of Sulfurisphaera javensis strain KD-1.</title>
        <authorList>
            <person name="Sakai H."/>
            <person name="Nur N."/>
            <person name="Suwanto A."/>
            <person name="Kurosawa N."/>
        </authorList>
    </citation>
    <scope>NUCLEOTIDE SEQUENCE</scope>
    <source>
        <strain evidence="2">KD-1</strain>
    </source>
</reference>
<dbReference type="InterPro" id="IPR013783">
    <property type="entry name" value="Ig-like_fold"/>
</dbReference>
<keyword evidence="1" id="KW-1133">Transmembrane helix</keyword>
<proteinExistence type="predicted"/>
<protein>
    <recommendedName>
        <fullName evidence="3">CARDB domain-containing protein</fullName>
    </recommendedName>
</protein>
<dbReference type="PANTHER" id="PTHR35902">
    <property type="entry name" value="S-LAYER DOMAIN-LIKE PROTEIN-RELATED"/>
    <property type="match status" value="1"/>
</dbReference>
<dbReference type="PANTHER" id="PTHR35902:SF3">
    <property type="entry name" value="NPCBM-ASSOCIATED, NEW3 DOMAIN OF ALPHA-GALACTOSIDASE"/>
    <property type="match status" value="1"/>
</dbReference>
<dbReference type="AlphaFoldDB" id="A0AAT9GTP1"/>
<dbReference type="Gene3D" id="2.60.40.10">
    <property type="entry name" value="Immunoglobulins"/>
    <property type="match status" value="1"/>
</dbReference>
<name>A0AAT9GTP1_9CREN</name>
<gene>
    <name evidence="2" type="ORF">SJAV_21310</name>
</gene>
<keyword evidence="1" id="KW-0472">Membrane</keyword>
<dbReference type="KEGG" id="sjv:SJAV_21310"/>
<feature type="transmembrane region" description="Helical" evidence="1">
    <location>
        <begin position="772"/>
        <end position="794"/>
    </location>
</feature>
<sequence>MLFLSAAGNNIVGSSQWQNQVVAPGMTLQPLTITLTNEGKLINETVCIRIILSGPFSGSFQPYYVTNWEPGQSIQITGFVNISPTARDGVYTIYALISPLYIYVPIQVYINGYVNLSINGVLSYNSIDFTLTNLGNAPTQIVEFHVYNSTFFSFPIGTVTIPSISSQQSYSFSLPVEVKAISSGVYYIEVSAYYLGLYHNFTVPILVSSNRSITSYIQPLYSDPKMTLQIVYSSPFKLNALAIQAILPQTLYNGSGGHELYSFTQIISQSGVVTFNFYVKGKEGIYTIPIVLTWYTNSGIVTQRENFTVSVYPQTEIELLGISTSLFAGENGEINLTVKNVGSSPIYNLTASEEGLSLISSSYVPVLYPGNEAVVTLTVYSPYNEEGEIVSINITLTYLNSLDEVLTLVYPEEVEILSPPPPIQLVDPGFQQQSLFAGFENSVIVSFNNTAGVPLYDVNVTVKPQIGSIVGNNYFYFTSWLPYHLLSITFEIFVPSSVGNSLTITYSFTYYVDGVEKSYSISYNYEVVSRSSLAGLFTVSISPSSVQYGKENNLTLSITYNAYYLFGYSPSKVTFVTVSISTPSSVSVTPTYFIVPSLSQFATYTKQLHVEIMPPSNGSVGTYTLDVTLTFIYDGVLLNYTYPITLFGVGEPFIEVEAPTYTIIKGNSSLVEASLSFDIFNNGLGEAEGVNIVFQTPPGISIISPAVIGVGDVGPSVTQGESVEIIGKPGNYTIPVTISYYKGNGQLVSYTYDFHVDLVAPQVTVTHHGFTLSMYDIIIAGLAIALIISIIWGIRRGKK</sequence>
<evidence type="ECO:0000256" key="1">
    <source>
        <dbReference type="SAM" id="Phobius"/>
    </source>
</evidence>
<evidence type="ECO:0008006" key="3">
    <source>
        <dbReference type="Google" id="ProtNLM"/>
    </source>
</evidence>
<evidence type="ECO:0000313" key="2">
    <source>
        <dbReference type="EMBL" id="BFH74187.1"/>
    </source>
</evidence>
<accession>A0AAT9GTP1</accession>
<organism evidence="2">
    <name type="scientific">Sulfurisphaera javensis</name>
    <dbReference type="NCBI Taxonomy" id="2049879"/>
    <lineage>
        <taxon>Archaea</taxon>
        <taxon>Thermoproteota</taxon>
        <taxon>Thermoprotei</taxon>
        <taxon>Sulfolobales</taxon>
        <taxon>Sulfolobaceae</taxon>
        <taxon>Sulfurisphaera</taxon>
    </lineage>
</organism>
<dbReference type="EMBL" id="AP031322">
    <property type="protein sequence ID" value="BFH74187.1"/>
    <property type="molecule type" value="Genomic_DNA"/>
</dbReference>
<keyword evidence="1" id="KW-0812">Transmembrane</keyword>